<evidence type="ECO:0000256" key="1">
    <source>
        <dbReference type="ARBA" id="ARBA00004496"/>
    </source>
</evidence>
<dbReference type="InterPro" id="IPR005121">
    <property type="entry name" value="Fdx_antiC-bd"/>
</dbReference>
<dbReference type="Pfam" id="PF03147">
    <property type="entry name" value="FDX-ACB"/>
    <property type="match status" value="1"/>
</dbReference>
<dbReference type="GO" id="GO:0000287">
    <property type="term" value="F:magnesium ion binding"/>
    <property type="evidence" value="ECO:0007669"/>
    <property type="project" value="UniProtKB-UniRule"/>
</dbReference>
<dbReference type="InterPro" id="IPR045060">
    <property type="entry name" value="Phe-tRNA-ligase_IIc_bsu"/>
</dbReference>
<comment type="caution">
    <text evidence="20">The sequence shown here is derived from an EMBL/GenBank/DDBJ whole genome shotgun (WGS) entry which is preliminary data.</text>
</comment>
<keyword evidence="7 15" id="KW-0479">Metal-binding</keyword>
<sequence>MLISIDWIKDFVALPTDMSPKELGIKFTLATAEVEEVITIGDHLEKIRVAEIVSIEKHPEADKLNLVTFNFGDKETKRVVCGAANVKVGLKTPYAPLGVSLPNGLTLEPKKIRGVLSEGMLCSEEELGFAEDSAGILELPSDAPIGQNMIDYFNETKDVLLDVDNKSLTHRPDLWGHYGLAREFGAIFENELKVPYNSAWASKLKEKFNDADSPIIPKLEGKSACLAYFGLSLDNVTVTESPTWLKKRLTAVGLRPINNIVDISNYVMVELGMPLHIFDRDLIADNTITIKSLESEQEFTTLDEEKRQLIAGDTVICDSEKSLVIGGLMGGLNSGVSDKTSKIFIEVANWQAAMVRSTSTRLGLRTDSSQRYEKTLDSKLCERTLLRTLDLILQLCPEAKVIGKIEYDGMDLDTIEKLVLDTSVKRINTVLGLEVSEEKILSIFKALDFGIEKNGDDLKIAIPSYRSTKDIDCEADLVEEVGRIIGYDNIIPTSPKLTIEPVRLTAAQALHRNIRDFMVYNGNSFEVNSYPLVGEKLLEKCSWPTRSGLNLLNSISKDHSIMRDSIVPNALAITATNAKNSSEFSFFELGRSYHRGEKSFAKEKSELIIAMYSKEKTPFMDLVNTTSRMLSSVNIPYDLSEKHPKFKNELISEEWAGVHPFEFLNIRVMGKMQGVITSIHPLILRQYKVKGHLSIAVIDLTQVESRPLKDKVKYKPLAKFPGSTFDCTVVTDIHTSVAKILASLKKVKIKELQSTKVVDIYGPEDDKLAITLRSIFIDPEKTLSGEFITDSSNKIVAALEKAGFPLKS</sequence>
<dbReference type="InterPro" id="IPR012340">
    <property type="entry name" value="NA-bd_OB-fold"/>
</dbReference>
<dbReference type="PANTHER" id="PTHR10947:SF0">
    <property type="entry name" value="PHENYLALANINE--TRNA LIGASE BETA SUBUNIT"/>
    <property type="match status" value="1"/>
</dbReference>
<feature type="binding site" evidence="15">
    <location>
        <position position="479"/>
    </location>
    <ligand>
        <name>Mg(2+)</name>
        <dbReference type="ChEBI" id="CHEBI:18420"/>
        <note>shared with alpha subunit</note>
    </ligand>
</feature>
<dbReference type="SUPFAM" id="SSF56037">
    <property type="entry name" value="PheT/TilS domain"/>
    <property type="match status" value="1"/>
</dbReference>
<keyword evidence="10 15" id="KW-0460">Magnesium</keyword>
<evidence type="ECO:0000256" key="2">
    <source>
        <dbReference type="ARBA" id="ARBA00008653"/>
    </source>
</evidence>
<feature type="domain" description="TRNA-binding" evidence="17">
    <location>
        <begin position="41"/>
        <end position="150"/>
    </location>
</feature>
<dbReference type="GO" id="GO:0006432">
    <property type="term" value="P:phenylalanyl-tRNA aminoacylation"/>
    <property type="evidence" value="ECO:0007669"/>
    <property type="project" value="UniProtKB-UniRule"/>
</dbReference>
<evidence type="ECO:0000256" key="13">
    <source>
        <dbReference type="ARBA" id="ARBA00023146"/>
    </source>
</evidence>
<dbReference type="Gene3D" id="3.30.56.10">
    <property type="match status" value="2"/>
</dbReference>
<keyword evidence="6 15" id="KW-0436">Ligase</keyword>
<dbReference type="InterPro" id="IPR005146">
    <property type="entry name" value="B3/B4_tRNA-bd"/>
</dbReference>
<dbReference type="PANTHER" id="PTHR10947">
    <property type="entry name" value="PHENYLALANYL-TRNA SYNTHETASE BETA CHAIN AND LEUCINE-RICH REPEAT-CONTAINING PROTEIN 47"/>
    <property type="match status" value="1"/>
</dbReference>
<keyword evidence="5 16" id="KW-0820">tRNA-binding</keyword>
<evidence type="ECO:0000256" key="3">
    <source>
        <dbReference type="ARBA" id="ARBA00011209"/>
    </source>
</evidence>
<dbReference type="SUPFAM" id="SSF50249">
    <property type="entry name" value="Nucleic acid-binding proteins"/>
    <property type="match status" value="1"/>
</dbReference>
<dbReference type="Pfam" id="PF01588">
    <property type="entry name" value="tRNA_bind"/>
    <property type="match status" value="1"/>
</dbReference>
<dbReference type="EMBL" id="MAAO01000005">
    <property type="protein sequence ID" value="OUR97749.1"/>
    <property type="molecule type" value="Genomic_DNA"/>
</dbReference>
<reference evidence="21" key="1">
    <citation type="journal article" date="2017" name="Proc. Natl. Acad. Sci. U.S.A.">
        <title>Simulation of Deepwater Horizon oil plume reveals substrate specialization within a complex community of hydrocarbon-degraders.</title>
        <authorList>
            <person name="Hu P."/>
            <person name="Dubinsky E.A."/>
            <person name="Probst A.J."/>
            <person name="Wang J."/>
            <person name="Sieber C.M.K."/>
            <person name="Tom L.M."/>
            <person name="Gardinali P."/>
            <person name="Banfield J.F."/>
            <person name="Atlas R.M."/>
            <person name="Andersen G.L."/>
        </authorList>
    </citation>
    <scope>NUCLEOTIDE SEQUENCE [LARGE SCALE GENOMIC DNA]</scope>
</reference>
<dbReference type="GO" id="GO:0004826">
    <property type="term" value="F:phenylalanine-tRNA ligase activity"/>
    <property type="evidence" value="ECO:0007669"/>
    <property type="project" value="UniProtKB-UniRule"/>
</dbReference>
<dbReference type="InterPro" id="IPR045864">
    <property type="entry name" value="aa-tRNA-synth_II/BPL/LPL"/>
</dbReference>
<dbReference type="SUPFAM" id="SSF55681">
    <property type="entry name" value="Class II aaRS and biotin synthetases"/>
    <property type="match status" value="1"/>
</dbReference>
<dbReference type="Pfam" id="PF17759">
    <property type="entry name" value="tRNA_synthFbeta"/>
    <property type="match status" value="1"/>
</dbReference>
<dbReference type="Gene3D" id="3.50.40.10">
    <property type="entry name" value="Phenylalanyl-trna Synthetase, Chain B, domain 3"/>
    <property type="match status" value="1"/>
</dbReference>
<feature type="domain" description="FDX-ACB" evidence="18">
    <location>
        <begin position="718"/>
        <end position="807"/>
    </location>
</feature>
<dbReference type="GO" id="GO:0000049">
    <property type="term" value="F:tRNA binding"/>
    <property type="evidence" value="ECO:0007669"/>
    <property type="project" value="UniProtKB-UniRule"/>
</dbReference>
<dbReference type="Gene3D" id="3.30.930.10">
    <property type="entry name" value="Bira Bifunctional Protein, Domain 2"/>
    <property type="match status" value="1"/>
</dbReference>
<dbReference type="Gene3D" id="2.40.50.140">
    <property type="entry name" value="Nucleic acid-binding proteins"/>
    <property type="match status" value="1"/>
</dbReference>
<dbReference type="SUPFAM" id="SSF46955">
    <property type="entry name" value="Putative DNA-binding domain"/>
    <property type="match status" value="1"/>
</dbReference>
<comment type="subcellular location">
    <subcellularLocation>
        <location evidence="1 15">Cytoplasm</location>
    </subcellularLocation>
</comment>
<dbReference type="PROSITE" id="PS50886">
    <property type="entry name" value="TRBD"/>
    <property type="match status" value="1"/>
</dbReference>
<dbReference type="SMART" id="SM00874">
    <property type="entry name" value="B5"/>
    <property type="match status" value="1"/>
</dbReference>
<accession>A0A1Y5F985</accession>
<evidence type="ECO:0000256" key="6">
    <source>
        <dbReference type="ARBA" id="ARBA00022598"/>
    </source>
</evidence>
<keyword evidence="9 15" id="KW-0067">ATP-binding</keyword>
<dbReference type="HAMAP" id="MF_00283">
    <property type="entry name" value="Phe_tRNA_synth_beta1"/>
    <property type="match status" value="1"/>
</dbReference>
<dbReference type="AlphaFoldDB" id="A0A1Y5F985"/>
<feature type="binding site" evidence="15">
    <location>
        <position position="470"/>
    </location>
    <ligand>
        <name>Mg(2+)</name>
        <dbReference type="ChEBI" id="CHEBI:18420"/>
        <note>shared with alpha subunit</note>
    </ligand>
</feature>
<evidence type="ECO:0000256" key="12">
    <source>
        <dbReference type="ARBA" id="ARBA00022917"/>
    </source>
</evidence>
<evidence type="ECO:0000256" key="5">
    <source>
        <dbReference type="ARBA" id="ARBA00022555"/>
    </source>
</evidence>
<evidence type="ECO:0000256" key="11">
    <source>
        <dbReference type="ARBA" id="ARBA00022884"/>
    </source>
</evidence>
<evidence type="ECO:0000259" key="17">
    <source>
        <dbReference type="PROSITE" id="PS50886"/>
    </source>
</evidence>
<evidence type="ECO:0000313" key="21">
    <source>
        <dbReference type="Proteomes" id="UP000196531"/>
    </source>
</evidence>
<keyword evidence="4 15" id="KW-0963">Cytoplasm</keyword>
<dbReference type="FunFam" id="2.40.50.140:FF:000045">
    <property type="entry name" value="Phenylalanine--tRNA ligase beta subunit"/>
    <property type="match status" value="1"/>
</dbReference>
<evidence type="ECO:0000256" key="8">
    <source>
        <dbReference type="ARBA" id="ARBA00022741"/>
    </source>
</evidence>
<dbReference type="PROSITE" id="PS51483">
    <property type="entry name" value="B5"/>
    <property type="match status" value="1"/>
</dbReference>
<protein>
    <recommendedName>
        <fullName evidence="15">Phenylalanine--tRNA ligase beta subunit</fullName>
        <ecNumber evidence="15">6.1.1.20</ecNumber>
    </recommendedName>
    <alternativeName>
        <fullName evidence="15">Phenylalanyl-tRNA synthetase beta subunit</fullName>
        <shortName evidence="15">PheRS</shortName>
    </alternativeName>
</protein>
<dbReference type="Pfam" id="PF03483">
    <property type="entry name" value="B3_4"/>
    <property type="match status" value="1"/>
</dbReference>
<organism evidence="20 21">
    <name type="scientific">Halobacteriovorax marinus</name>
    <dbReference type="NCBI Taxonomy" id="97084"/>
    <lineage>
        <taxon>Bacteria</taxon>
        <taxon>Pseudomonadati</taxon>
        <taxon>Bdellovibrionota</taxon>
        <taxon>Bacteriovoracia</taxon>
        <taxon>Bacteriovoracales</taxon>
        <taxon>Halobacteriovoraceae</taxon>
        <taxon>Halobacteriovorax</taxon>
    </lineage>
</organism>
<dbReference type="EC" id="6.1.1.20" evidence="15"/>
<dbReference type="GO" id="GO:0005524">
    <property type="term" value="F:ATP binding"/>
    <property type="evidence" value="ECO:0007669"/>
    <property type="project" value="UniProtKB-UniRule"/>
</dbReference>
<comment type="subunit">
    <text evidence="3 15">Tetramer of two alpha and two beta subunits.</text>
</comment>
<dbReference type="SMART" id="SM00873">
    <property type="entry name" value="B3_4"/>
    <property type="match status" value="1"/>
</dbReference>
<dbReference type="NCBIfam" id="TIGR00472">
    <property type="entry name" value="pheT_bact"/>
    <property type="match status" value="1"/>
</dbReference>
<evidence type="ECO:0000256" key="15">
    <source>
        <dbReference type="HAMAP-Rule" id="MF_00283"/>
    </source>
</evidence>
<comment type="catalytic activity">
    <reaction evidence="14 15">
        <text>tRNA(Phe) + L-phenylalanine + ATP = L-phenylalanyl-tRNA(Phe) + AMP + diphosphate + H(+)</text>
        <dbReference type="Rhea" id="RHEA:19413"/>
        <dbReference type="Rhea" id="RHEA-COMP:9668"/>
        <dbReference type="Rhea" id="RHEA-COMP:9699"/>
        <dbReference type="ChEBI" id="CHEBI:15378"/>
        <dbReference type="ChEBI" id="CHEBI:30616"/>
        <dbReference type="ChEBI" id="CHEBI:33019"/>
        <dbReference type="ChEBI" id="CHEBI:58095"/>
        <dbReference type="ChEBI" id="CHEBI:78442"/>
        <dbReference type="ChEBI" id="CHEBI:78531"/>
        <dbReference type="ChEBI" id="CHEBI:456215"/>
        <dbReference type="EC" id="6.1.1.20"/>
    </reaction>
</comment>
<feature type="binding site" evidence="15">
    <location>
        <position position="480"/>
    </location>
    <ligand>
        <name>Mg(2+)</name>
        <dbReference type="ChEBI" id="CHEBI:18420"/>
        <note>shared with alpha subunit</note>
    </ligand>
</feature>
<dbReference type="SUPFAM" id="SSF54991">
    <property type="entry name" value="Anticodon-binding domain of PheRS"/>
    <property type="match status" value="1"/>
</dbReference>
<keyword evidence="8 15" id="KW-0547">Nucleotide-binding</keyword>
<name>A0A1Y5F985_9BACT</name>
<dbReference type="Gene3D" id="3.30.70.380">
    <property type="entry name" value="Ferrodoxin-fold anticodon-binding domain"/>
    <property type="match status" value="1"/>
</dbReference>
<dbReference type="InterPro" id="IPR020825">
    <property type="entry name" value="Phe-tRNA_synthase-like_B3/B4"/>
</dbReference>
<evidence type="ECO:0000256" key="9">
    <source>
        <dbReference type="ARBA" id="ARBA00022840"/>
    </source>
</evidence>
<evidence type="ECO:0000256" key="10">
    <source>
        <dbReference type="ARBA" id="ARBA00022842"/>
    </source>
</evidence>
<dbReference type="InterPro" id="IPR041616">
    <property type="entry name" value="PheRS_beta_core"/>
</dbReference>
<keyword evidence="11 16" id="KW-0694">RNA-binding</keyword>
<dbReference type="Pfam" id="PF03484">
    <property type="entry name" value="B5"/>
    <property type="match status" value="1"/>
</dbReference>
<evidence type="ECO:0000256" key="16">
    <source>
        <dbReference type="PROSITE-ProRule" id="PRU00209"/>
    </source>
</evidence>
<dbReference type="PROSITE" id="PS51447">
    <property type="entry name" value="FDX_ACB"/>
    <property type="match status" value="1"/>
</dbReference>
<gene>
    <name evidence="15" type="primary">pheT</name>
    <name evidence="20" type="ORF">A9Q84_05990</name>
</gene>
<keyword evidence="12 15" id="KW-0648">Protein biosynthesis</keyword>
<dbReference type="NCBIfam" id="NF045760">
    <property type="entry name" value="YtpR"/>
    <property type="match status" value="1"/>
</dbReference>
<comment type="cofactor">
    <cofactor evidence="15">
        <name>Mg(2+)</name>
        <dbReference type="ChEBI" id="CHEBI:18420"/>
    </cofactor>
    <text evidence="15">Binds 2 magnesium ions per tetramer.</text>
</comment>
<dbReference type="GO" id="GO:0009328">
    <property type="term" value="C:phenylalanine-tRNA ligase complex"/>
    <property type="evidence" value="ECO:0007669"/>
    <property type="project" value="TreeGrafter"/>
</dbReference>
<evidence type="ECO:0000259" key="18">
    <source>
        <dbReference type="PROSITE" id="PS51447"/>
    </source>
</evidence>
<dbReference type="Proteomes" id="UP000196531">
    <property type="component" value="Unassembled WGS sequence"/>
</dbReference>
<proteinExistence type="inferred from homology"/>
<dbReference type="CDD" id="cd02796">
    <property type="entry name" value="tRNA_bind_bactPheRS"/>
    <property type="match status" value="1"/>
</dbReference>
<evidence type="ECO:0000313" key="20">
    <source>
        <dbReference type="EMBL" id="OUR97749.1"/>
    </source>
</evidence>
<dbReference type="InterPro" id="IPR036690">
    <property type="entry name" value="Fdx_antiC-bd_sf"/>
</dbReference>
<dbReference type="InterPro" id="IPR005147">
    <property type="entry name" value="tRNA_synthase_B5-dom"/>
</dbReference>
<feature type="domain" description="B5" evidence="19">
    <location>
        <begin position="415"/>
        <end position="492"/>
    </location>
</feature>
<evidence type="ECO:0000256" key="4">
    <source>
        <dbReference type="ARBA" id="ARBA00022490"/>
    </source>
</evidence>
<comment type="similarity">
    <text evidence="2 15">Belongs to the phenylalanyl-tRNA synthetase beta subunit family. Type 1 subfamily.</text>
</comment>
<evidence type="ECO:0000256" key="14">
    <source>
        <dbReference type="ARBA" id="ARBA00049255"/>
    </source>
</evidence>
<evidence type="ECO:0000259" key="19">
    <source>
        <dbReference type="PROSITE" id="PS51483"/>
    </source>
</evidence>
<feature type="binding site" evidence="15">
    <location>
        <position position="476"/>
    </location>
    <ligand>
        <name>Mg(2+)</name>
        <dbReference type="ChEBI" id="CHEBI:18420"/>
        <note>shared with alpha subunit</note>
    </ligand>
</feature>
<dbReference type="InterPro" id="IPR002547">
    <property type="entry name" value="tRNA-bd_dom"/>
</dbReference>
<dbReference type="SMART" id="SM00896">
    <property type="entry name" value="FDX-ACB"/>
    <property type="match status" value="1"/>
</dbReference>
<dbReference type="InterPro" id="IPR004532">
    <property type="entry name" value="Phe-tRNA-ligase_IIc_bsu_bact"/>
</dbReference>
<keyword evidence="13 15" id="KW-0030">Aminoacyl-tRNA synthetase</keyword>
<evidence type="ECO:0000256" key="7">
    <source>
        <dbReference type="ARBA" id="ARBA00022723"/>
    </source>
</evidence>
<dbReference type="InterPro" id="IPR033714">
    <property type="entry name" value="tRNA_bind_bactPheRS"/>
</dbReference>
<dbReference type="InterPro" id="IPR009061">
    <property type="entry name" value="DNA-bd_dom_put_sf"/>
</dbReference>